<dbReference type="GO" id="GO:0004527">
    <property type="term" value="F:exonuclease activity"/>
    <property type="evidence" value="ECO:0007669"/>
    <property type="project" value="UniProtKB-KW"/>
</dbReference>
<dbReference type="GO" id="GO:0046872">
    <property type="term" value="F:metal ion binding"/>
    <property type="evidence" value="ECO:0007669"/>
    <property type="project" value="InterPro"/>
</dbReference>
<dbReference type="CDD" id="cd07714">
    <property type="entry name" value="RNaseJ_MBL-fold"/>
    <property type="match status" value="1"/>
</dbReference>
<keyword evidence="4" id="KW-0694">RNA-binding</keyword>
<dbReference type="Gene3D" id="3.60.15.10">
    <property type="entry name" value="Ribonuclease Z/Hydroxyacylglutathione hydrolase-like"/>
    <property type="match status" value="1"/>
</dbReference>
<gene>
    <name evidence="6" type="ORF">SAMN04487834_1001107</name>
</gene>
<name>A0A1H6QB62_9FIRM</name>
<evidence type="ECO:0000256" key="1">
    <source>
        <dbReference type="ARBA" id="ARBA00022490"/>
    </source>
</evidence>
<dbReference type="STRING" id="322505.SAMN04487836_101148"/>
<dbReference type="InterPro" id="IPR041636">
    <property type="entry name" value="RNase_J_C"/>
</dbReference>
<accession>A0A1H6QB62</accession>
<dbReference type="eggNOG" id="COG0595">
    <property type="taxonomic scope" value="Bacteria"/>
</dbReference>
<keyword evidence="1" id="KW-0963">Cytoplasm</keyword>
<dbReference type="Gene3D" id="3.40.50.10710">
    <property type="entry name" value="Metallo-hydrolase/oxidoreductase"/>
    <property type="match status" value="1"/>
</dbReference>
<feature type="domain" description="Metallo-beta-lactamase" evidence="5">
    <location>
        <begin position="18"/>
        <end position="212"/>
    </location>
</feature>
<reference evidence="7" key="1">
    <citation type="submission" date="2016-10" db="EMBL/GenBank/DDBJ databases">
        <authorList>
            <person name="Varghese N."/>
        </authorList>
    </citation>
    <scope>NUCLEOTIDE SEQUENCE [LARGE SCALE GENOMIC DNA]</scope>
    <source>
        <strain evidence="7">DSM 20406</strain>
    </source>
</reference>
<dbReference type="AlphaFoldDB" id="A0A1H6QB62"/>
<sequence length="565" mass="63330">MKNETVNILPIGGQAENGKSMYCVEVGQKIFIIDAGYRFPDLDKLGVDIVIPSFDYLISRKEDIAAIIITHAHDDAMAALPYLLNAIPGIPVYAPSLTADLIEQMVERFERHRRVDLKLAIKRVKRNGYAIIEGTRVEFFPVTHSIPGAIGVAIDTPQGYIVYGGEFIIDFGAPDGFKADLQKMMEIGKKGVLVLMAESSYARKSGYTSPKHKLTDKIEGLFEEATGRIIITSYAQNVFRTKEIIELTKKYHRRIVFYGRDKYDKTNSILRFSQNMREPVISVPERNLGKKENLGNARKDRNYVVLLSGAPHNIYNDILDVVDGGDDLLKIREGDTFILASPVLPGTEKIANKCFNDLYKTDAKVAILKNKQLFSMHASEEDLKVLIQFFKPKYYLPIKGEYQNFVANAAVARSMNIRDDHIIILDNGERVGFEKGKLNANREVIEVEDVMVDGAGIGDVGDKVIDDRIQLSNDGIVVVGVTIDKNTKEIISQTDCQTRGFVYLKDSAHVIKHVIELCEQAVGKLKDHPDTDVQEIRNAMRDASMRYITKETGKKPVFIGVIIEV</sequence>
<dbReference type="GeneID" id="54120377"/>
<dbReference type="OrthoDB" id="9758375at2"/>
<keyword evidence="3" id="KW-0378">Hydrolase</keyword>
<protein>
    <submittedName>
        <fullName evidence="6">Ribonuclease J</fullName>
    </submittedName>
</protein>
<dbReference type="GO" id="GO:0003723">
    <property type="term" value="F:RNA binding"/>
    <property type="evidence" value="ECO:0007669"/>
    <property type="project" value="UniProtKB-KW"/>
</dbReference>
<dbReference type="Pfam" id="PF22505">
    <property type="entry name" value="RNase_J_b_CASP"/>
    <property type="match status" value="1"/>
</dbReference>
<dbReference type="Pfam" id="PF12706">
    <property type="entry name" value="Lactamase_B_2"/>
    <property type="match status" value="1"/>
</dbReference>
<evidence type="ECO:0000313" key="7">
    <source>
        <dbReference type="Proteomes" id="UP000183028"/>
    </source>
</evidence>
<dbReference type="PANTHER" id="PTHR43694">
    <property type="entry name" value="RIBONUCLEASE J"/>
    <property type="match status" value="1"/>
</dbReference>
<dbReference type="Pfam" id="PF17770">
    <property type="entry name" value="RNase_J_C"/>
    <property type="match status" value="1"/>
</dbReference>
<dbReference type="SUPFAM" id="SSF56281">
    <property type="entry name" value="Metallo-hydrolase/oxidoreductase"/>
    <property type="match status" value="1"/>
</dbReference>
<evidence type="ECO:0000313" key="6">
    <source>
        <dbReference type="EMBL" id="SEI38054.1"/>
    </source>
</evidence>
<dbReference type="Proteomes" id="UP000183028">
    <property type="component" value="Unassembled WGS sequence"/>
</dbReference>
<evidence type="ECO:0000256" key="4">
    <source>
        <dbReference type="ARBA" id="ARBA00022884"/>
    </source>
</evidence>
<dbReference type="NCBIfam" id="TIGR00649">
    <property type="entry name" value="MG423"/>
    <property type="match status" value="1"/>
</dbReference>
<dbReference type="InterPro" id="IPR055132">
    <property type="entry name" value="RNase_J_b_CASP"/>
</dbReference>
<evidence type="ECO:0000256" key="2">
    <source>
        <dbReference type="ARBA" id="ARBA00022722"/>
    </source>
</evidence>
<dbReference type="InterPro" id="IPR004613">
    <property type="entry name" value="RNase_J"/>
</dbReference>
<dbReference type="InterPro" id="IPR001279">
    <property type="entry name" value="Metallo-B-lactamas"/>
</dbReference>
<dbReference type="PANTHER" id="PTHR43694:SF1">
    <property type="entry name" value="RIBONUCLEASE J"/>
    <property type="match status" value="1"/>
</dbReference>
<dbReference type="EMBL" id="FNYK01000001">
    <property type="protein sequence ID" value="SEI38054.1"/>
    <property type="molecule type" value="Genomic_DNA"/>
</dbReference>
<proteinExistence type="predicted"/>
<dbReference type="Gene3D" id="3.10.20.580">
    <property type="match status" value="1"/>
</dbReference>
<dbReference type="SMART" id="SM00849">
    <property type="entry name" value="Lactamase_B"/>
    <property type="match status" value="1"/>
</dbReference>
<dbReference type="RefSeq" id="WP_033162975.1">
    <property type="nucleotide sequence ID" value="NZ_CACVTN010000003.1"/>
</dbReference>
<dbReference type="InterPro" id="IPR036866">
    <property type="entry name" value="RibonucZ/Hydroxyglut_hydro"/>
</dbReference>
<evidence type="ECO:0000256" key="3">
    <source>
        <dbReference type="ARBA" id="ARBA00022839"/>
    </source>
</evidence>
<dbReference type="InterPro" id="IPR042173">
    <property type="entry name" value="RNase_J_2"/>
</dbReference>
<keyword evidence="3" id="KW-0269">Exonuclease</keyword>
<keyword evidence="7" id="KW-1185">Reference proteome</keyword>
<evidence type="ECO:0000259" key="5">
    <source>
        <dbReference type="SMART" id="SM00849"/>
    </source>
</evidence>
<organism evidence="6 7">
    <name type="scientific">Sharpea azabuensis</name>
    <dbReference type="NCBI Taxonomy" id="322505"/>
    <lineage>
        <taxon>Bacteria</taxon>
        <taxon>Bacillati</taxon>
        <taxon>Bacillota</taxon>
        <taxon>Erysipelotrichia</taxon>
        <taxon>Erysipelotrichales</taxon>
        <taxon>Coprobacillaceae</taxon>
        <taxon>Sharpea</taxon>
    </lineage>
</organism>
<keyword evidence="2" id="KW-0540">Nuclease</keyword>